<feature type="chain" id="PRO_5025407560" evidence="5">
    <location>
        <begin position="36"/>
        <end position="170"/>
    </location>
</feature>
<dbReference type="PANTHER" id="PTHR11515:SF13">
    <property type="entry name" value="GLYCOPROTEIN HORMONE BETA 5, ISOFORM A"/>
    <property type="match status" value="1"/>
</dbReference>
<evidence type="ECO:0000256" key="5">
    <source>
        <dbReference type="SAM" id="SignalP"/>
    </source>
</evidence>
<keyword evidence="4" id="KW-1015">Disulfide bond</keyword>
<keyword evidence="8" id="KW-1185">Reference proteome</keyword>
<evidence type="ECO:0000256" key="2">
    <source>
        <dbReference type="ARBA" id="ARBA00006552"/>
    </source>
</evidence>
<dbReference type="AlphaFoldDB" id="A0A6A4XAF0"/>
<protein>
    <submittedName>
        <fullName evidence="7">Thyrostimulin beta-5 subunit</fullName>
    </submittedName>
</protein>
<keyword evidence="3" id="KW-0964">Secreted</keyword>
<evidence type="ECO:0000256" key="3">
    <source>
        <dbReference type="ARBA" id="ARBA00022525"/>
    </source>
</evidence>
<proteinExistence type="inferred from homology"/>
<dbReference type="Gene3D" id="2.10.90.10">
    <property type="entry name" value="Cystine-knot cytokines"/>
    <property type="match status" value="1"/>
</dbReference>
<dbReference type="GO" id="GO:0005179">
    <property type="term" value="F:hormone activity"/>
    <property type="evidence" value="ECO:0007669"/>
    <property type="project" value="InterPro"/>
</dbReference>
<dbReference type="PANTHER" id="PTHR11515">
    <property type="entry name" value="GLYCOPROTEIN HORMONE BETA CHAIN"/>
    <property type="match status" value="1"/>
</dbReference>
<evidence type="ECO:0000313" key="7">
    <source>
        <dbReference type="EMBL" id="KAF0311312.1"/>
    </source>
</evidence>
<dbReference type="GO" id="GO:0007186">
    <property type="term" value="P:G protein-coupled receptor signaling pathway"/>
    <property type="evidence" value="ECO:0007669"/>
    <property type="project" value="TreeGrafter"/>
</dbReference>
<dbReference type="Proteomes" id="UP000440578">
    <property type="component" value="Unassembled WGS sequence"/>
</dbReference>
<keyword evidence="5" id="KW-0732">Signal</keyword>
<dbReference type="GO" id="GO:0005615">
    <property type="term" value="C:extracellular space"/>
    <property type="evidence" value="ECO:0007669"/>
    <property type="project" value="TreeGrafter"/>
</dbReference>
<dbReference type="CDD" id="cd00069">
    <property type="entry name" value="GHB_like"/>
    <property type="match status" value="1"/>
</dbReference>
<dbReference type="Pfam" id="PF00007">
    <property type="entry name" value="Cys_knot"/>
    <property type="match status" value="1"/>
</dbReference>
<feature type="domain" description="Glycoprotein hormone subunit beta" evidence="6">
    <location>
        <begin position="77"/>
        <end position="159"/>
    </location>
</feature>
<dbReference type="InterPro" id="IPR001545">
    <property type="entry name" value="Gonadotropin_bsu"/>
</dbReference>
<reference evidence="7 8" key="1">
    <citation type="submission" date="2019-07" db="EMBL/GenBank/DDBJ databases">
        <title>Draft genome assembly of a fouling barnacle, Amphibalanus amphitrite (Darwin, 1854): The first reference genome for Thecostraca.</title>
        <authorList>
            <person name="Kim W."/>
        </authorList>
    </citation>
    <scope>NUCLEOTIDE SEQUENCE [LARGE SCALE GENOMIC DNA]</scope>
    <source>
        <strain evidence="7">SNU_AA5</strain>
        <tissue evidence="7">Soma without cirri and trophi</tissue>
    </source>
</reference>
<dbReference type="InterPro" id="IPR029034">
    <property type="entry name" value="Cystine-knot_cytokine"/>
</dbReference>
<comment type="subcellular location">
    <subcellularLocation>
        <location evidence="1">Secreted</location>
    </subcellularLocation>
</comment>
<comment type="similarity">
    <text evidence="2">Belongs to the glycoprotein hormones subunit beta family.</text>
</comment>
<accession>A0A6A4XAF0</accession>
<organism evidence="7 8">
    <name type="scientific">Amphibalanus amphitrite</name>
    <name type="common">Striped barnacle</name>
    <name type="synonym">Balanus amphitrite</name>
    <dbReference type="NCBI Taxonomy" id="1232801"/>
    <lineage>
        <taxon>Eukaryota</taxon>
        <taxon>Metazoa</taxon>
        <taxon>Ecdysozoa</taxon>
        <taxon>Arthropoda</taxon>
        <taxon>Crustacea</taxon>
        <taxon>Multicrustacea</taxon>
        <taxon>Cirripedia</taxon>
        <taxon>Thoracica</taxon>
        <taxon>Thoracicalcarea</taxon>
        <taxon>Balanomorpha</taxon>
        <taxon>Balanoidea</taxon>
        <taxon>Balanidae</taxon>
        <taxon>Amphibalaninae</taxon>
        <taxon>Amphibalanus</taxon>
    </lineage>
</organism>
<sequence>MATGPRCRDHRRALPLPPPPPLLLLLAGMALLVAAARPVAGRTPLLTDLASDATPCQPRPDFSFSVMQRDGAGRACWDQIQVMTCWGHCRSHEVPDWRFPYKRSHHPVCIHDRNATRSVTLTHCDPGVAEGTADYQYVDAVSCKCAVCDSSRASCEGAKFRSTRSWRPAS</sequence>
<dbReference type="OrthoDB" id="10006958at2759"/>
<dbReference type="EMBL" id="VIIS01000246">
    <property type="protein sequence ID" value="KAF0311312.1"/>
    <property type="molecule type" value="Genomic_DNA"/>
</dbReference>
<feature type="signal peptide" evidence="5">
    <location>
        <begin position="1"/>
        <end position="35"/>
    </location>
</feature>
<evidence type="ECO:0000313" key="8">
    <source>
        <dbReference type="Proteomes" id="UP000440578"/>
    </source>
</evidence>
<dbReference type="InterPro" id="IPR006208">
    <property type="entry name" value="Glyco_hormone_CN"/>
</dbReference>
<evidence type="ECO:0000259" key="6">
    <source>
        <dbReference type="Pfam" id="PF00007"/>
    </source>
</evidence>
<gene>
    <name evidence="7" type="primary">CTHB5_1</name>
    <name evidence="7" type="ORF">FJT64_017868</name>
</gene>
<comment type="caution">
    <text evidence="7">The sequence shown here is derived from an EMBL/GenBank/DDBJ whole genome shotgun (WGS) entry which is preliminary data.</text>
</comment>
<evidence type="ECO:0000256" key="1">
    <source>
        <dbReference type="ARBA" id="ARBA00004613"/>
    </source>
</evidence>
<dbReference type="SUPFAM" id="SSF57501">
    <property type="entry name" value="Cystine-knot cytokines"/>
    <property type="match status" value="1"/>
</dbReference>
<name>A0A6A4XAF0_AMPAM</name>
<dbReference type="GO" id="GO:0005737">
    <property type="term" value="C:cytoplasm"/>
    <property type="evidence" value="ECO:0007669"/>
    <property type="project" value="TreeGrafter"/>
</dbReference>
<evidence type="ECO:0000256" key="4">
    <source>
        <dbReference type="ARBA" id="ARBA00023157"/>
    </source>
</evidence>